<dbReference type="PANTHER" id="PTHR35535">
    <property type="entry name" value="HEAT SHOCK PROTEIN HSLJ"/>
    <property type="match status" value="1"/>
</dbReference>
<dbReference type="AlphaFoldDB" id="A0A2U3N1M0"/>
<proteinExistence type="predicted"/>
<dbReference type="Gene3D" id="2.40.128.270">
    <property type="match status" value="1"/>
</dbReference>
<organism evidence="2 3">
    <name type="scientific">Acinetobacter stercoris</name>
    <dbReference type="NCBI Taxonomy" id="2126983"/>
    <lineage>
        <taxon>Bacteria</taxon>
        <taxon>Pseudomonadati</taxon>
        <taxon>Pseudomonadota</taxon>
        <taxon>Gammaproteobacteria</taxon>
        <taxon>Moraxellales</taxon>
        <taxon>Moraxellaceae</taxon>
        <taxon>Acinetobacter</taxon>
    </lineage>
</organism>
<name>A0A2U3N1M0_9GAMM</name>
<dbReference type="RefSeq" id="WP_121974955.1">
    <property type="nucleotide sequence ID" value="NZ_OOGT01000146.1"/>
</dbReference>
<dbReference type="InParanoid" id="A0A2U3N1M0"/>
<dbReference type="OrthoDB" id="5348860at2"/>
<dbReference type="Proteomes" id="UP000245974">
    <property type="component" value="Unassembled WGS sequence"/>
</dbReference>
<evidence type="ECO:0000313" key="2">
    <source>
        <dbReference type="EMBL" id="SPL71534.1"/>
    </source>
</evidence>
<accession>A0A2U3N1M0</accession>
<protein>
    <submittedName>
        <fullName evidence="2">Heat-inducible protein</fullName>
    </submittedName>
</protein>
<reference evidence="3" key="1">
    <citation type="submission" date="2018-03" db="EMBL/GenBank/DDBJ databases">
        <authorList>
            <person name="Blom J."/>
        </authorList>
    </citation>
    <scope>NUCLEOTIDE SEQUENCE [LARGE SCALE GENOMIC DNA]</scope>
    <source>
        <strain evidence="3">KPC-SM-21</strain>
    </source>
</reference>
<keyword evidence="3" id="KW-1185">Reference proteome</keyword>
<dbReference type="PANTHER" id="PTHR35535:SF1">
    <property type="entry name" value="HEAT SHOCK PROTEIN HSLJ"/>
    <property type="match status" value="1"/>
</dbReference>
<gene>
    <name evidence="2" type="ORF">KPC_2712</name>
</gene>
<evidence type="ECO:0000313" key="3">
    <source>
        <dbReference type="Proteomes" id="UP000245974"/>
    </source>
</evidence>
<dbReference type="EMBL" id="OOGT01000146">
    <property type="protein sequence ID" value="SPL71534.1"/>
    <property type="molecule type" value="Genomic_DNA"/>
</dbReference>
<sequence>MLKKIIAAGLITATFAFVGCESIQNTPQQAKGITVLQDKTWILTHIGATEYKSDPNTRNIPSIQFDSSTLRVSGSDGCNRIVGTYTVRGNRLNLGQLATSQMMCMNVMQLTEQYNDALAKVTSFQAYGKKLKLLDHNGNVVLQYTSSIQPR</sequence>
<dbReference type="PROSITE" id="PS51257">
    <property type="entry name" value="PROKAR_LIPOPROTEIN"/>
    <property type="match status" value="1"/>
</dbReference>
<dbReference type="Pfam" id="PF03724">
    <property type="entry name" value="META"/>
    <property type="match status" value="1"/>
</dbReference>
<dbReference type="InterPro" id="IPR053147">
    <property type="entry name" value="Hsp_HslJ-like"/>
</dbReference>
<dbReference type="InterPro" id="IPR038670">
    <property type="entry name" value="HslJ-like_sf"/>
</dbReference>
<dbReference type="InterPro" id="IPR005184">
    <property type="entry name" value="DUF306_Meta_HslJ"/>
</dbReference>
<evidence type="ECO:0000259" key="1">
    <source>
        <dbReference type="Pfam" id="PF03724"/>
    </source>
</evidence>
<feature type="domain" description="DUF306" evidence="1">
    <location>
        <begin position="36"/>
        <end position="144"/>
    </location>
</feature>